<protein>
    <submittedName>
        <fullName evidence="2">Uncharacterized protein</fullName>
    </submittedName>
</protein>
<keyword evidence="3" id="KW-1185">Reference proteome</keyword>
<proteinExistence type="predicted"/>
<sequence>DVGGQHLTPGAQPPSATGRTLAPEVTTLGEGGAAGRAASEPLSPLVHLRAPSSHRSGGGGPGGSEWPAGGRGAQPRSGRNTGSRGGSCPMGHEPGTGRPSARSAVPPAGSPPLPPSLWAEASGRLWTGSWPPFPPLFQLPAGPLQRSSLYLQRLPRLEVRGAEQRGHAPPAPRGSSQIRWPSCRKSRWIHSRLLTREEVLILSQEECRDNREKEKAQRGLLGHRGPREVSSDAELLGQAAYKGRENEGAEYSLG</sequence>
<accession>A0A643AUL1</accession>
<evidence type="ECO:0000313" key="2">
    <source>
        <dbReference type="EMBL" id="KAB0353732.1"/>
    </source>
</evidence>
<evidence type="ECO:0000256" key="1">
    <source>
        <dbReference type="SAM" id="MobiDB-lite"/>
    </source>
</evidence>
<feature type="non-terminal residue" evidence="2">
    <location>
        <position position="1"/>
    </location>
</feature>
<dbReference type="AlphaFoldDB" id="A0A643AUL1"/>
<reference evidence="2 3" key="1">
    <citation type="journal article" date="2019" name="PLoS ONE">
        <title>Genomic analyses reveal an absence of contemporary introgressive admixture between fin whales and blue whales, despite known hybrids.</title>
        <authorList>
            <person name="Westbury M.V."/>
            <person name="Petersen B."/>
            <person name="Lorenzen E.D."/>
        </authorList>
    </citation>
    <scope>NUCLEOTIDE SEQUENCE [LARGE SCALE GENOMIC DNA]</scope>
    <source>
        <strain evidence="2">FinWhale-01</strain>
    </source>
</reference>
<organism evidence="2 3">
    <name type="scientific">Balaenoptera physalus</name>
    <name type="common">Fin whale</name>
    <name type="synonym">Balaena physalus</name>
    <dbReference type="NCBI Taxonomy" id="9770"/>
    <lineage>
        <taxon>Eukaryota</taxon>
        <taxon>Metazoa</taxon>
        <taxon>Chordata</taxon>
        <taxon>Craniata</taxon>
        <taxon>Vertebrata</taxon>
        <taxon>Euteleostomi</taxon>
        <taxon>Mammalia</taxon>
        <taxon>Eutheria</taxon>
        <taxon>Laurasiatheria</taxon>
        <taxon>Artiodactyla</taxon>
        <taxon>Whippomorpha</taxon>
        <taxon>Cetacea</taxon>
        <taxon>Mysticeti</taxon>
        <taxon>Balaenopteridae</taxon>
        <taxon>Balaenoptera</taxon>
    </lineage>
</organism>
<feature type="region of interest" description="Disordered" evidence="1">
    <location>
        <begin position="1"/>
        <end position="119"/>
    </location>
</feature>
<comment type="caution">
    <text evidence="2">The sequence shown here is derived from an EMBL/GenBank/DDBJ whole genome shotgun (WGS) entry which is preliminary data.</text>
</comment>
<evidence type="ECO:0000313" key="3">
    <source>
        <dbReference type="Proteomes" id="UP000437017"/>
    </source>
</evidence>
<name>A0A643AUL1_BALPH</name>
<dbReference type="Proteomes" id="UP000437017">
    <property type="component" value="Unassembled WGS sequence"/>
</dbReference>
<dbReference type="EMBL" id="SGJD01035401">
    <property type="protein sequence ID" value="KAB0353732.1"/>
    <property type="molecule type" value="Genomic_DNA"/>
</dbReference>
<gene>
    <name evidence="2" type="ORF">E2I00_019511</name>
</gene>
<feature type="region of interest" description="Disordered" evidence="1">
    <location>
        <begin position="210"/>
        <end position="254"/>
    </location>
</feature>